<gene>
    <name evidence="3" type="ORF">FBZ90_102280</name>
</gene>
<feature type="chain" id="PRO_5021930879" evidence="1">
    <location>
        <begin position="31"/>
        <end position="2029"/>
    </location>
</feature>
<name>A0A560HFW6_9PROT</name>
<organism evidence="3 4">
    <name type="scientific">Nitrospirillum amazonense</name>
    <dbReference type="NCBI Taxonomy" id="28077"/>
    <lineage>
        <taxon>Bacteria</taxon>
        <taxon>Pseudomonadati</taxon>
        <taxon>Pseudomonadota</taxon>
        <taxon>Alphaproteobacteria</taxon>
        <taxon>Rhodospirillales</taxon>
        <taxon>Azospirillaceae</taxon>
        <taxon>Nitrospirillum</taxon>
    </lineage>
</organism>
<dbReference type="Proteomes" id="UP000315751">
    <property type="component" value="Unassembled WGS sequence"/>
</dbReference>
<evidence type="ECO:0000256" key="1">
    <source>
        <dbReference type="SAM" id="SignalP"/>
    </source>
</evidence>
<evidence type="ECO:0000313" key="4">
    <source>
        <dbReference type="Proteomes" id="UP000315751"/>
    </source>
</evidence>
<proteinExistence type="predicted"/>
<comment type="caution">
    <text evidence="3">The sequence shown here is derived from an EMBL/GenBank/DDBJ whole genome shotgun (WGS) entry which is preliminary data.</text>
</comment>
<keyword evidence="1" id="KW-0732">Signal</keyword>
<sequence length="2029" mass="196618">MRASAPNRTKALLLGASVLALATSWQTAHSAALNSGDLNNTGVISGYSGIQSNGTVGTISNSGIINGFAWGIYDLGSAGSPPYKVGNSPNTIAAIINNIGATISGYREGLVASGLIGTIDNAGNIVATGSSYRAIFQYYNTITALTNKASGTISGNASAIGIMASTIGTLSNSGVISALSAGGAAINLQADTVSSTSISAASAWGSHGTLINNAGGTISGSAAAVKLEGGSLGTLVNSGHIISGGGPAVDSDAYTSVSYTQVGFGYTSSSLSIPSTLGHLVNNLGGTISGTAGGVIVGGTIKSLDNAGLITGTYSSAAGVRANGNVGDITNEATGTITGAGIGLKLSGVIGTLSNSGLVNAGGTTIINYGYGYSYTYGSGIGISISSALSPTVTLGSSLAALINTAGGTIAGGYTGISMAGVSVGTLANSGVITGALGNGFGIYGAGTMYYDSIAGNFPTISAPATVGTLINNAGATISGKNIALVFSNGSLGTLINAGLITSSGTMGQGAVLTYGTIGVLTNTGTISGRTMALQLTNSTIGTLVNSGLIQSSGGKAISNTPVYGYFSITGGIGTLINAAGGTIAGLSGGLSFTDTTIGRVDNQGVIISSAAMGISLGSTYYYSSSDTLLSTTLGSLNNAAGATIQGQSGGVVLDGASVQTITNAGLITSAQGAAFSAASTNFTGGYGTTPASFISVPTIVSFSNLVGSTLSGGSGLNFQGGTMGTLRNQGLIQGTGGAGINMGYYFNAAPSASIATVINDAGASIIGANVGLALTSGVLGTLRNDGLITGSINALSLTNYNYYYTGPMAVPAGVGIILNTGTIMAKSATVGAAITTSYIDVGTISNGGLISGATAISNLAAYNGTNTVGTIGLIENRNGGTIIATNTIGAILMSGNVGGIRNDGLISATVGTFASALNVSDNATLTALNNGASGTLVAAGSAVAIFGGVGTINNAGTIQGGTAAIRPRAYDSTYADTYYHSTTHVAGGIGALSNSGVIKGDAAILSVTSIGAVSNSGTIYGSISAGVMNIGTVTHSTFSTNYYWPYYSASTTAVTTTVGGTIGVLNNTGSIIGSQSGIVNGQSTGTNTTVYRSRDYFTASILSQSTIASTTGPVGGTIGTLLNAGTILGTATAGIDNGAATAVIGTLINSGLIQGGQTGVINAGTIGTLTNSGTITGAVVAIRDSGTLGPVTNTGIIAGAIVHTAASDLSITGGSGAVFGTLTGVGGARGTLSSTASNVTLAGNLVLNDSVSIAGHTLVATGGSLVLTAPTTLTGNYAQAGGTLTAMAAGGTVGGLQVSGSASISGATVVLTSQYAYGLTSGASYTIVAAGDAASSYASVTALAPGYNSTTVTSTVVGGQTDLIVSVGNSSLSAGGAATIAGGAGTLDQMTGGSLAITGGTPTVGSISGGTIALAGGSATLGTISGGTLTQSAGSTIAGTTAVQVQGGSLNLGGTVQAPLAVNGGLVALNGTATGPVTVGSGGTLRGSGVITGAATVAGVLRPGNSPGTLTFTNGLTQAAKSVLSIDIDGTGTGAGYGNYARVLVTGGSYVIGSGATLQPNLRGMTGKATNTYTPGLGTDFTIVQAAGGVSGTFAGITQPSSGLLAGTQFTALYGSNAIDLYVTPTYGSLASLGASANQQTLGRVVAGLTGAGNADLGTVLKALYSLPTVGASLDALAQIGGSSQANIVAYSLNRGLAVTQVLGQRLAAVRDGVAGGMQGTMQAQLVGRTLYTSVASGGDGAPVGDERGAAAGSAPQEGWHFWAQGLGAFTRVDSDGNAAGGHSNTGGGLFGGDRTVAPGVTVGLAGVLLQSTSGGSNETSSYGLSAYGNVDLGDGLFVTGNAGYTYDQYDTARTMGFGGLSRTAFGHTTGDELSAGVTAGYRVRVSNLTLEPQAGIQWLKVGRDGFTETGAGALNLVLQDLDATALQSSVGGRASASWKTDGGTVITPALRAAWLHDFRDRALTSQAALAGTTFAVTGPDTGANALGIGGGLTLQEGDNLNLYANYDGTLRRHETDHVFTAGFRLSW</sequence>
<dbReference type="PROSITE" id="PS51208">
    <property type="entry name" value="AUTOTRANSPORTER"/>
    <property type="match status" value="1"/>
</dbReference>
<dbReference type="Gene3D" id="2.40.128.130">
    <property type="entry name" value="Autotransporter beta-domain"/>
    <property type="match status" value="1"/>
</dbReference>
<evidence type="ECO:0000313" key="3">
    <source>
        <dbReference type="EMBL" id="TWB45322.1"/>
    </source>
</evidence>
<dbReference type="SUPFAM" id="SSF103515">
    <property type="entry name" value="Autotransporter"/>
    <property type="match status" value="1"/>
</dbReference>
<reference evidence="3 4" key="1">
    <citation type="submission" date="2019-06" db="EMBL/GenBank/DDBJ databases">
        <title>Genomic Encyclopedia of Type Strains, Phase IV (KMG-V): Genome sequencing to study the core and pangenomes of soil and plant-associated prokaryotes.</title>
        <authorList>
            <person name="Whitman W."/>
        </authorList>
    </citation>
    <scope>NUCLEOTIDE SEQUENCE [LARGE SCALE GENOMIC DNA]</scope>
    <source>
        <strain evidence="3 4">BR 11622</strain>
    </source>
</reference>
<dbReference type="Pfam" id="PF03797">
    <property type="entry name" value="Autotransporter"/>
    <property type="match status" value="1"/>
</dbReference>
<accession>A0A560HFW6</accession>
<feature type="domain" description="Autotransporter" evidence="2">
    <location>
        <begin position="1756"/>
        <end position="2029"/>
    </location>
</feature>
<feature type="signal peptide" evidence="1">
    <location>
        <begin position="1"/>
        <end position="30"/>
    </location>
</feature>
<protein>
    <submittedName>
        <fullName evidence="3">Uncharacterized protein with beta-barrel porin domain</fullName>
    </submittedName>
</protein>
<dbReference type="InterPro" id="IPR005546">
    <property type="entry name" value="Autotransporte_beta"/>
</dbReference>
<dbReference type="EMBL" id="VITR01000002">
    <property type="protein sequence ID" value="TWB45322.1"/>
    <property type="molecule type" value="Genomic_DNA"/>
</dbReference>
<dbReference type="SMART" id="SM00869">
    <property type="entry name" value="Autotransporter"/>
    <property type="match status" value="1"/>
</dbReference>
<keyword evidence="4" id="KW-1185">Reference proteome</keyword>
<evidence type="ECO:0000259" key="2">
    <source>
        <dbReference type="PROSITE" id="PS51208"/>
    </source>
</evidence>
<dbReference type="InterPro" id="IPR036709">
    <property type="entry name" value="Autotransporte_beta_dom_sf"/>
</dbReference>